<dbReference type="GO" id="GO:0003964">
    <property type="term" value="F:RNA-directed DNA polymerase activity"/>
    <property type="evidence" value="ECO:0007669"/>
    <property type="project" value="UniProtKB-KW"/>
</dbReference>
<evidence type="ECO:0000256" key="4">
    <source>
        <dbReference type="ARBA" id="ARBA00022750"/>
    </source>
</evidence>
<dbReference type="InterPro" id="IPR000477">
    <property type="entry name" value="RT_dom"/>
</dbReference>
<dbReference type="InterPro" id="IPR050951">
    <property type="entry name" value="Retrovirus_Pol_polyprotein"/>
</dbReference>
<evidence type="ECO:0000256" key="7">
    <source>
        <dbReference type="ARBA" id="ARBA00022908"/>
    </source>
</evidence>
<feature type="domain" description="Integrase catalytic" evidence="14">
    <location>
        <begin position="561"/>
        <end position="718"/>
    </location>
</feature>
<dbReference type="InterPro" id="IPR043128">
    <property type="entry name" value="Rev_trsase/Diguanyl_cyclase"/>
</dbReference>
<keyword evidence="9" id="KW-0548">Nucleotidyltransferase</keyword>
<dbReference type="SUPFAM" id="SSF53098">
    <property type="entry name" value="Ribonuclease H-like"/>
    <property type="match status" value="1"/>
</dbReference>
<gene>
    <name evidence="15" type="ORF">CM83_91826</name>
</gene>
<dbReference type="InterPro" id="IPR041588">
    <property type="entry name" value="Integrase_H2C2"/>
</dbReference>
<evidence type="ECO:0000256" key="6">
    <source>
        <dbReference type="ARBA" id="ARBA00022842"/>
    </source>
</evidence>
<dbReference type="PROSITE" id="PS50878">
    <property type="entry name" value="RT_POL"/>
    <property type="match status" value="1"/>
</dbReference>
<dbReference type="GO" id="GO:0015074">
    <property type="term" value="P:DNA integration"/>
    <property type="evidence" value="ECO:0007669"/>
    <property type="project" value="UniProtKB-KW"/>
</dbReference>
<dbReference type="Pfam" id="PF24626">
    <property type="entry name" value="SH3_Tf2-1"/>
    <property type="match status" value="1"/>
</dbReference>
<evidence type="ECO:0000256" key="2">
    <source>
        <dbReference type="ARBA" id="ARBA00022670"/>
    </source>
</evidence>
<dbReference type="EMBL" id="GBHO01021752">
    <property type="protein sequence ID" value="JAG21852.1"/>
    <property type="molecule type" value="Transcribed_RNA"/>
</dbReference>
<dbReference type="CDD" id="cd01647">
    <property type="entry name" value="RT_LTR"/>
    <property type="match status" value="1"/>
</dbReference>
<keyword evidence="6" id="KW-0460">Magnesium</keyword>
<reference evidence="15" key="1">
    <citation type="journal article" date="2014" name="PLoS ONE">
        <title>Transcriptome-Based Identification of ABC Transporters in the Western Tarnished Plant Bug Lygus hesperus.</title>
        <authorList>
            <person name="Hull J.J."/>
            <person name="Chaney K."/>
            <person name="Geib S.M."/>
            <person name="Fabrick J.A."/>
            <person name="Brent C.S."/>
            <person name="Walsh D."/>
            <person name="Lavine L.C."/>
        </authorList>
    </citation>
    <scope>NUCLEOTIDE SEQUENCE</scope>
</reference>
<dbReference type="Pfam" id="PF17921">
    <property type="entry name" value="Integrase_H2C2"/>
    <property type="match status" value="1"/>
</dbReference>
<evidence type="ECO:0000256" key="3">
    <source>
        <dbReference type="ARBA" id="ARBA00022723"/>
    </source>
</evidence>
<dbReference type="PANTHER" id="PTHR37984:SF5">
    <property type="entry name" value="PROTEIN NYNRIN-LIKE"/>
    <property type="match status" value="1"/>
</dbReference>
<dbReference type="InterPro" id="IPR056924">
    <property type="entry name" value="SH3_Tf2-1"/>
</dbReference>
<organism evidence="15">
    <name type="scientific">Lygus hesperus</name>
    <name type="common">Western plant bug</name>
    <dbReference type="NCBI Taxonomy" id="30085"/>
    <lineage>
        <taxon>Eukaryota</taxon>
        <taxon>Metazoa</taxon>
        <taxon>Ecdysozoa</taxon>
        <taxon>Arthropoda</taxon>
        <taxon>Hexapoda</taxon>
        <taxon>Insecta</taxon>
        <taxon>Pterygota</taxon>
        <taxon>Neoptera</taxon>
        <taxon>Paraneoptera</taxon>
        <taxon>Hemiptera</taxon>
        <taxon>Heteroptera</taxon>
        <taxon>Panheteroptera</taxon>
        <taxon>Cimicomorpha</taxon>
        <taxon>Miridae</taxon>
        <taxon>Mirini</taxon>
        <taxon>Lygus</taxon>
    </lineage>
</organism>
<keyword evidence="7" id="KW-0229">DNA integration</keyword>
<keyword evidence="9" id="KW-0239">DNA-directed DNA polymerase</keyword>
<dbReference type="GO" id="GO:0003677">
    <property type="term" value="F:DNA binding"/>
    <property type="evidence" value="ECO:0007669"/>
    <property type="project" value="UniProtKB-KW"/>
</dbReference>
<name>A0A0A9XM94_LYGHE</name>
<dbReference type="GO" id="GO:0003887">
    <property type="term" value="F:DNA-directed DNA polymerase activity"/>
    <property type="evidence" value="ECO:0007669"/>
    <property type="project" value="UniProtKB-KW"/>
</dbReference>
<reference evidence="15" key="2">
    <citation type="submission" date="2014-07" db="EMBL/GenBank/DDBJ databases">
        <authorList>
            <person name="Hull J."/>
        </authorList>
    </citation>
    <scope>NUCLEOTIDE SEQUENCE</scope>
</reference>
<dbReference type="GO" id="GO:0042575">
    <property type="term" value="C:DNA polymerase complex"/>
    <property type="evidence" value="ECO:0007669"/>
    <property type="project" value="UniProtKB-ARBA"/>
</dbReference>
<keyword evidence="4" id="KW-0064">Aspartyl protease</keyword>
<sequence length="839" mass="96861">ILPPYRRPTYPIRPEVLPKARLVIQEWLRLGIIQKSDSCYINSLIFVEKKNGEVRPCLDARYINRYTLPQYDLPKNMEQVIQQTRGARFITLIDMNSSFLQIQLHEESWKYTAFSFEGRIYAFTRVAFGLRNSLSALLNGLDMVLPTEYSGNITNYVDDVAVMSSSFEDHLSHLGRLFEKCQQYGVTLNLGKCTFMRHEMPLLGFLITDKGIKIDPNKLQGLRDYPVPLNLRKLRAFLGLTNFYARFIPGYSTMAKPLFDLLSKHKKWNWTATHTESFMQIKDGLCKNLCLYHPDPNKPLILETDASKVGLAGYLYQEDTNKEHVPLAFVSRTTSEAEAKFSVTELELLAIVVSLRKLHYIINGRPVHVRVDHRALEFLDRGTSFSPRVCRWIVLLENYNITYEYIPGHLNFIADALSRNPRFRVNGPPAIPINTIEPRIHQFIASIPRLQREDPRILDLINNVAKHEQYQMCGNVLYKTVSMGGREVKRILVPPEVMGTLITLTHEYYLHVGFDKCYQLLCERFTCPGLRRMVKLKLRHCLKCQLNKSSKTAESIEKFIQTSHPLSHVFIDFLGSFPSSGRNRKYILTCVDGFTKYVKLYATTFATTNQALLCVRKFIQQVGKPSRIITDNATIFTSASWKIGLLEMDIAAHLTPVKHPQSNLAERVNYEVIKYLRIMIGDRQPSWFWAVQDIEDIINSTHHTQLKMSPYEAFHNKKPRRPWDILPDPCGDERDSYDVWIAKLKNIHQSVNEVKIEKLNQKREPRSFLPNDLVLVKATHQSSHRLKKNAKLCPRFIGPYKVITKLGSNCYALGNSNDKIRGVYHASFIKHYYNPSLVS</sequence>
<evidence type="ECO:0000256" key="9">
    <source>
        <dbReference type="ARBA" id="ARBA00022932"/>
    </source>
</evidence>
<dbReference type="AlphaFoldDB" id="A0A0A9XM94"/>
<evidence type="ECO:0000259" key="13">
    <source>
        <dbReference type="PROSITE" id="PS50878"/>
    </source>
</evidence>
<dbReference type="SUPFAM" id="SSF56672">
    <property type="entry name" value="DNA/RNA polymerases"/>
    <property type="match status" value="1"/>
</dbReference>
<keyword evidence="5" id="KW-0378">Hydrolase</keyword>
<dbReference type="PROSITE" id="PS50994">
    <property type="entry name" value="INTEGRASE"/>
    <property type="match status" value="1"/>
</dbReference>
<proteinExistence type="predicted"/>
<evidence type="ECO:0000256" key="8">
    <source>
        <dbReference type="ARBA" id="ARBA00022918"/>
    </source>
</evidence>
<protein>
    <recommendedName>
        <fullName evidence="1">RNA-directed DNA polymerase</fullName>
        <ecNumber evidence="1">2.7.7.49</ecNumber>
    </recommendedName>
</protein>
<dbReference type="Pfam" id="PF00078">
    <property type="entry name" value="RVT_1"/>
    <property type="match status" value="1"/>
</dbReference>
<dbReference type="FunFam" id="3.30.70.270:FF:000020">
    <property type="entry name" value="Transposon Tf2-6 polyprotein-like Protein"/>
    <property type="match status" value="1"/>
</dbReference>
<dbReference type="Pfam" id="PF00665">
    <property type="entry name" value="rve"/>
    <property type="match status" value="1"/>
</dbReference>
<dbReference type="GO" id="GO:0004190">
    <property type="term" value="F:aspartic-type endopeptidase activity"/>
    <property type="evidence" value="ECO:0007669"/>
    <property type="project" value="UniProtKB-KW"/>
</dbReference>
<dbReference type="InterPro" id="IPR012337">
    <property type="entry name" value="RNaseH-like_sf"/>
</dbReference>
<dbReference type="EC" id="2.7.7.49" evidence="1"/>
<keyword evidence="3" id="KW-0479">Metal-binding</keyword>
<evidence type="ECO:0000256" key="5">
    <source>
        <dbReference type="ARBA" id="ARBA00022801"/>
    </source>
</evidence>
<feature type="domain" description="Reverse transcriptase" evidence="13">
    <location>
        <begin position="1"/>
        <end position="207"/>
    </location>
</feature>
<dbReference type="Gene3D" id="1.10.340.70">
    <property type="match status" value="1"/>
</dbReference>
<keyword evidence="11" id="KW-0233">DNA recombination</keyword>
<evidence type="ECO:0000259" key="14">
    <source>
        <dbReference type="PROSITE" id="PS50994"/>
    </source>
</evidence>
<dbReference type="CDD" id="cd09274">
    <property type="entry name" value="RNase_HI_RT_Ty3"/>
    <property type="match status" value="1"/>
</dbReference>
<keyword evidence="2" id="KW-0645">Protease</keyword>
<dbReference type="Gene3D" id="3.30.420.10">
    <property type="entry name" value="Ribonuclease H-like superfamily/Ribonuclease H"/>
    <property type="match status" value="1"/>
</dbReference>
<keyword evidence="9" id="KW-0808">Transferase</keyword>
<evidence type="ECO:0000313" key="15">
    <source>
        <dbReference type="EMBL" id="JAG21852.1"/>
    </source>
</evidence>
<keyword evidence="10" id="KW-0238">DNA-binding</keyword>
<evidence type="ECO:0000256" key="12">
    <source>
        <dbReference type="ARBA" id="ARBA00023268"/>
    </source>
</evidence>
<dbReference type="GO" id="GO:0006508">
    <property type="term" value="P:proteolysis"/>
    <property type="evidence" value="ECO:0007669"/>
    <property type="project" value="UniProtKB-KW"/>
</dbReference>
<dbReference type="InterPro" id="IPR041577">
    <property type="entry name" value="RT_RNaseH_2"/>
</dbReference>
<keyword evidence="12" id="KW-0511">Multifunctional enzyme</keyword>
<dbReference type="InterPro" id="IPR036397">
    <property type="entry name" value="RNaseH_sf"/>
</dbReference>
<dbReference type="GO" id="GO:0046872">
    <property type="term" value="F:metal ion binding"/>
    <property type="evidence" value="ECO:0007669"/>
    <property type="project" value="UniProtKB-KW"/>
</dbReference>
<evidence type="ECO:0000256" key="11">
    <source>
        <dbReference type="ARBA" id="ARBA00023172"/>
    </source>
</evidence>
<accession>A0A0A9XM94</accession>
<dbReference type="GO" id="GO:0006310">
    <property type="term" value="P:DNA recombination"/>
    <property type="evidence" value="ECO:0007669"/>
    <property type="project" value="UniProtKB-KW"/>
</dbReference>
<dbReference type="InterPro" id="IPR001584">
    <property type="entry name" value="Integrase_cat-core"/>
</dbReference>
<dbReference type="PANTHER" id="PTHR37984">
    <property type="entry name" value="PROTEIN CBG26694"/>
    <property type="match status" value="1"/>
</dbReference>
<dbReference type="Pfam" id="PF17919">
    <property type="entry name" value="RT_RNaseH_2"/>
    <property type="match status" value="1"/>
</dbReference>
<dbReference type="InterPro" id="IPR043502">
    <property type="entry name" value="DNA/RNA_pol_sf"/>
</dbReference>
<evidence type="ECO:0000256" key="1">
    <source>
        <dbReference type="ARBA" id="ARBA00012493"/>
    </source>
</evidence>
<feature type="non-terminal residue" evidence="15">
    <location>
        <position position="1"/>
    </location>
</feature>
<dbReference type="Gene3D" id="3.10.10.10">
    <property type="entry name" value="HIV Type 1 Reverse Transcriptase, subunit A, domain 1"/>
    <property type="match status" value="1"/>
</dbReference>
<dbReference type="Gene3D" id="3.30.70.270">
    <property type="match status" value="2"/>
</dbReference>
<evidence type="ECO:0000256" key="10">
    <source>
        <dbReference type="ARBA" id="ARBA00023125"/>
    </source>
</evidence>
<keyword evidence="8" id="KW-0695">RNA-directed DNA polymerase</keyword>